<keyword evidence="3" id="KW-1185">Reference proteome</keyword>
<evidence type="ECO:0000313" key="2">
    <source>
        <dbReference type="EMBL" id="MZQ83066.1"/>
    </source>
</evidence>
<dbReference type="RefSeq" id="WP_161407247.1">
    <property type="nucleotide sequence ID" value="NZ_WTUZ01000016.1"/>
</dbReference>
<feature type="domain" description="Endospore appendages core" evidence="1">
    <location>
        <begin position="6"/>
        <end position="112"/>
    </location>
</feature>
<accession>A0A6L8V0M6</accession>
<name>A0A6L8V0M6_9BACL</name>
<evidence type="ECO:0000313" key="3">
    <source>
        <dbReference type="Proteomes" id="UP000481087"/>
    </source>
</evidence>
<gene>
    <name evidence="2" type="ORF">GQF01_13210</name>
</gene>
<dbReference type="Pfam" id="PF13157">
    <property type="entry name" value="Enas"/>
    <property type="match status" value="1"/>
</dbReference>
<protein>
    <submittedName>
        <fullName evidence="2">DUF3992 domain-containing protein</fullName>
    </submittedName>
</protein>
<dbReference type="EMBL" id="WTUZ01000016">
    <property type="protein sequence ID" value="MZQ83066.1"/>
    <property type="molecule type" value="Genomic_DNA"/>
</dbReference>
<dbReference type="Proteomes" id="UP000481087">
    <property type="component" value="Unassembled WGS sequence"/>
</dbReference>
<dbReference type="InterPro" id="IPR025055">
    <property type="entry name" value="Ena_core"/>
</dbReference>
<reference evidence="2 3" key="1">
    <citation type="submission" date="2019-12" db="EMBL/GenBank/DDBJ databases">
        <title>Paenibacillus sp. nov. sp. isolated from soil.</title>
        <authorList>
            <person name="Kim J."/>
            <person name="Jeong S.E."/>
            <person name="Jung H.S."/>
            <person name="Jeon C.O."/>
        </authorList>
    </citation>
    <scope>NUCLEOTIDE SEQUENCE [LARGE SCALE GENOMIC DNA]</scope>
    <source>
        <strain evidence="2 3">5J-6</strain>
    </source>
</reference>
<organism evidence="2 3">
    <name type="scientific">Paenibacillus silvestris</name>
    <dbReference type="NCBI Taxonomy" id="2606219"/>
    <lineage>
        <taxon>Bacteria</taxon>
        <taxon>Bacillati</taxon>
        <taxon>Bacillota</taxon>
        <taxon>Bacilli</taxon>
        <taxon>Bacillales</taxon>
        <taxon>Paenibacillaceae</taxon>
        <taxon>Paenibacillus</taxon>
    </lineage>
</organism>
<dbReference type="AlphaFoldDB" id="A0A6L8V0M6"/>
<evidence type="ECO:0000259" key="1">
    <source>
        <dbReference type="Pfam" id="PF13157"/>
    </source>
</evidence>
<proteinExistence type="predicted"/>
<sequence>MCDTALSCCTDKIFVQDKVCTNWLFTAADTQTIYSDNISSMINGTGYVKFETGTAATVLTVNFFKIGIVAPIQTLVIPVGGSATFTVARFDSISFTSAGAAQGEFCITVRYSL</sequence>
<comment type="caution">
    <text evidence="2">The sequence shown here is derived from an EMBL/GenBank/DDBJ whole genome shotgun (WGS) entry which is preliminary data.</text>
</comment>